<evidence type="ECO:0000256" key="3">
    <source>
        <dbReference type="ARBA" id="ARBA00022759"/>
    </source>
</evidence>
<evidence type="ECO:0000256" key="5">
    <source>
        <dbReference type="ARBA" id="ARBA00022842"/>
    </source>
</evidence>
<dbReference type="AlphaFoldDB" id="A0A1F7UQU4"/>
<feature type="domain" description="Transcriptional repressor PaaX-like central Cas2-like" evidence="7">
    <location>
        <begin position="115"/>
        <end position="185"/>
    </location>
</feature>
<evidence type="ECO:0000256" key="4">
    <source>
        <dbReference type="ARBA" id="ARBA00022801"/>
    </source>
</evidence>
<accession>A0A1F7UQU4</accession>
<dbReference type="EMBL" id="MGEJ01000014">
    <property type="protein sequence ID" value="OGL80068.1"/>
    <property type="molecule type" value="Genomic_DNA"/>
</dbReference>
<comment type="caution">
    <text evidence="8">The sequence shown here is derived from an EMBL/GenBank/DDBJ whole genome shotgun (WGS) entry which is preliminary data.</text>
</comment>
<evidence type="ECO:0000313" key="9">
    <source>
        <dbReference type="Proteomes" id="UP000176897"/>
    </source>
</evidence>
<dbReference type="Pfam" id="PF20803">
    <property type="entry name" value="PaaX_M"/>
    <property type="match status" value="1"/>
</dbReference>
<organism evidence="8 9">
    <name type="scientific">Candidatus Uhrbacteria bacterium RIFCSPLOWO2_01_FULL_47_24</name>
    <dbReference type="NCBI Taxonomy" id="1802401"/>
    <lineage>
        <taxon>Bacteria</taxon>
        <taxon>Candidatus Uhriibacteriota</taxon>
    </lineage>
</organism>
<evidence type="ECO:0000256" key="1">
    <source>
        <dbReference type="ARBA" id="ARBA00022722"/>
    </source>
</evidence>
<gene>
    <name evidence="8" type="ORF">A3B21_01700</name>
</gene>
<dbReference type="GO" id="GO:0004521">
    <property type="term" value="F:RNA endonuclease activity"/>
    <property type="evidence" value="ECO:0007669"/>
    <property type="project" value="InterPro"/>
</dbReference>
<dbReference type="Gene3D" id="3.30.70.2650">
    <property type="match status" value="1"/>
</dbReference>
<keyword evidence="6" id="KW-0051">Antiviral defense</keyword>
<evidence type="ECO:0000256" key="2">
    <source>
        <dbReference type="ARBA" id="ARBA00022723"/>
    </source>
</evidence>
<proteinExistence type="predicted"/>
<evidence type="ECO:0000313" key="8">
    <source>
        <dbReference type="EMBL" id="OGL80068.1"/>
    </source>
</evidence>
<reference evidence="8 9" key="1">
    <citation type="journal article" date="2016" name="Nat. Commun.">
        <title>Thousands of microbial genomes shed light on interconnected biogeochemical processes in an aquifer system.</title>
        <authorList>
            <person name="Anantharaman K."/>
            <person name="Brown C.T."/>
            <person name="Hug L.A."/>
            <person name="Sharon I."/>
            <person name="Castelle C.J."/>
            <person name="Probst A.J."/>
            <person name="Thomas B.C."/>
            <person name="Singh A."/>
            <person name="Wilkins M.J."/>
            <person name="Karaoz U."/>
            <person name="Brodie E.L."/>
            <person name="Williams K.H."/>
            <person name="Hubbard S.S."/>
            <person name="Banfield J.F."/>
        </authorList>
    </citation>
    <scope>NUCLEOTIDE SEQUENCE [LARGE SCALE GENOMIC DNA]</scope>
</reference>
<keyword evidence="4" id="KW-0378">Hydrolase</keyword>
<keyword evidence="2" id="KW-0479">Metal-binding</keyword>
<dbReference type="NCBIfam" id="TIGR01573">
    <property type="entry name" value="cas2"/>
    <property type="match status" value="1"/>
</dbReference>
<dbReference type="STRING" id="1802401.A3B21_01700"/>
<protein>
    <submittedName>
        <fullName evidence="8">CRISPR-associated endonuclease Cas2</fullName>
    </submittedName>
</protein>
<dbReference type="SUPFAM" id="SSF143430">
    <property type="entry name" value="TTP0101/SSO1404-like"/>
    <property type="match status" value="1"/>
</dbReference>
<keyword evidence="3 8" id="KW-0255">Endonuclease</keyword>
<dbReference type="InterPro" id="IPR021127">
    <property type="entry name" value="CRISPR_associated_Cas2"/>
</dbReference>
<dbReference type="Proteomes" id="UP000176897">
    <property type="component" value="Unassembled WGS sequence"/>
</dbReference>
<dbReference type="GO" id="GO:0043571">
    <property type="term" value="P:maintenance of CRISPR repeat elements"/>
    <property type="evidence" value="ECO:0007669"/>
    <property type="project" value="InterPro"/>
</dbReference>
<sequence length="198" mass="24445">MFMSFKLKLKEWEIALLEWNLANLREESVHVSKTRKWTSTGLGPEAYAEEQRYWARKKLKWDRRKLQHKIAYLKRQHYLERSEENEQLLNKLTARGAFEVLRLQFILHMYHKRKKAWGQKYYLAIFDIPEDKRRFRDFFRKLLSQNGFIMLQRSVWITRYNPRPAIDALLKYLKLEKYFELMEINCEQCSLHLRRKVK</sequence>
<keyword evidence="5" id="KW-0460">Magnesium</keyword>
<evidence type="ECO:0000256" key="6">
    <source>
        <dbReference type="ARBA" id="ARBA00023118"/>
    </source>
</evidence>
<dbReference type="InterPro" id="IPR048846">
    <property type="entry name" value="PaaX-like_central"/>
</dbReference>
<keyword evidence="1" id="KW-0540">Nuclease</keyword>
<name>A0A1F7UQU4_9BACT</name>
<evidence type="ECO:0000259" key="7">
    <source>
        <dbReference type="Pfam" id="PF20803"/>
    </source>
</evidence>